<sequence length="70" mass="8241">MSALSIFRTRANVSALANTPKESWIQRLNRWYANYRTRQQLARLPDFMLKDIGVSRIDAEHEASKAFWKD</sequence>
<dbReference type="Pfam" id="PF06568">
    <property type="entry name" value="YjiS-like"/>
    <property type="match status" value="1"/>
</dbReference>
<dbReference type="AlphaFoldDB" id="A0A4Z1C6Y4"/>
<gene>
    <name evidence="2" type="ORF">E5Q11_10720</name>
</gene>
<organism evidence="2 3">
    <name type="scientific">Marinobacter confluentis</name>
    <dbReference type="NCBI Taxonomy" id="1697557"/>
    <lineage>
        <taxon>Bacteria</taxon>
        <taxon>Pseudomonadati</taxon>
        <taxon>Pseudomonadota</taxon>
        <taxon>Gammaproteobacteria</taxon>
        <taxon>Pseudomonadales</taxon>
        <taxon>Marinobacteraceae</taxon>
        <taxon>Marinobacter</taxon>
    </lineage>
</organism>
<dbReference type="Proteomes" id="UP000298325">
    <property type="component" value="Unassembled WGS sequence"/>
</dbReference>
<comment type="caution">
    <text evidence="2">The sequence shown here is derived from an EMBL/GenBank/DDBJ whole genome shotgun (WGS) entry which is preliminary data.</text>
</comment>
<reference evidence="2 3" key="1">
    <citation type="submission" date="2019-04" db="EMBL/GenBank/DDBJ databases">
        <authorList>
            <person name="Park S."/>
            <person name="Yoon J.-H."/>
        </authorList>
    </citation>
    <scope>NUCLEOTIDE SEQUENCE [LARGE SCALE GENOMIC DNA]</scope>
    <source>
        <strain evidence="2 3">HJM-18</strain>
    </source>
</reference>
<evidence type="ECO:0000313" key="3">
    <source>
        <dbReference type="Proteomes" id="UP000298325"/>
    </source>
</evidence>
<name>A0A4Z1C6Y4_9GAMM</name>
<evidence type="ECO:0000259" key="1">
    <source>
        <dbReference type="Pfam" id="PF06568"/>
    </source>
</evidence>
<evidence type="ECO:0000313" key="2">
    <source>
        <dbReference type="EMBL" id="TGN39125.1"/>
    </source>
</evidence>
<dbReference type="OrthoDB" id="7306802at2"/>
<keyword evidence="3" id="KW-1185">Reference proteome</keyword>
<dbReference type="InterPro" id="IPR009506">
    <property type="entry name" value="YjiS-like"/>
</dbReference>
<proteinExistence type="predicted"/>
<protein>
    <submittedName>
        <fullName evidence="2">DUF1127 domain-containing protein</fullName>
    </submittedName>
</protein>
<feature type="domain" description="YjiS-like" evidence="1">
    <location>
        <begin position="25"/>
        <end position="60"/>
    </location>
</feature>
<accession>A0A4Z1C6Y4</accession>
<dbReference type="EMBL" id="SRPF01000003">
    <property type="protein sequence ID" value="TGN39125.1"/>
    <property type="molecule type" value="Genomic_DNA"/>
</dbReference>
<dbReference type="RefSeq" id="WP_135803434.1">
    <property type="nucleotide sequence ID" value="NZ_SRPF01000003.1"/>
</dbReference>